<organism evidence="1 2">
    <name type="scientific">Rhodoblastus acidophilus</name>
    <name type="common">Rhodopseudomonas acidophila</name>
    <dbReference type="NCBI Taxonomy" id="1074"/>
    <lineage>
        <taxon>Bacteria</taxon>
        <taxon>Pseudomonadati</taxon>
        <taxon>Pseudomonadota</taxon>
        <taxon>Alphaproteobacteria</taxon>
        <taxon>Hyphomicrobiales</taxon>
        <taxon>Rhodoblastaceae</taxon>
        <taxon>Rhodoblastus</taxon>
    </lineage>
</organism>
<sequence>MNVWNVELLPGDKIQIGPCIITLSGKTGKRARLDVSTDHGLPIEIVPAPREKPEGEAHGAVEVKRKA</sequence>
<protein>
    <recommendedName>
        <fullName evidence="3">Carbon storage regulator, CsrA</fullName>
    </recommendedName>
</protein>
<evidence type="ECO:0008006" key="3">
    <source>
        <dbReference type="Google" id="ProtNLM"/>
    </source>
</evidence>
<accession>A0A6N8DRF6</accession>
<dbReference type="RefSeq" id="WP_155446089.1">
    <property type="nucleotide sequence ID" value="NZ_JAOQNR010000010.1"/>
</dbReference>
<comment type="caution">
    <text evidence="1">The sequence shown here is derived from an EMBL/GenBank/DDBJ whole genome shotgun (WGS) entry which is preliminary data.</text>
</comment>
<evidence type="ECO:0000313" key="1">
    <source>
        <dbReference type="EMBL" id="MTV31404.1"/>
    </source>
</evidence>
<evidence type="ECO:0000313" key="2">
    <source>
        <dbReference type="Proteomes" id="UP000439113"/>
    </source>
</evidence>
<dbReference type="Proteomes" id="UP000439113">
    <property type="component" value="Unassembled WGS sequence"/>
</dbReference>
<dbReference type="AlphaFoldDB" id="A0A6N8DRF6"/>
<proteinExistence type="predicted"/>
<dbReference type="EMBL" id="WNKS01000007">
    <property type="protein sequence ID" value="MTV31404.1"/>
    <property type="molecule type" value="Genomic_DNA"/>
</dbReference>
<reference evidence="1 2" key="1">
    <citation type="submission" date="2019-11" db="EMBL/GenBank/DDBJ databases">
        <title>Whole-genome sequence of a Rhodoblastus acidophilus DSM 142.</title>
        <authorList>
            <person name="Kyndt J.A."/>
            <person name="Meyer T.E."/>
        </authorList>
    </citation>
    <scope>NUCLEOTIDE SEQUENCE [LARGE SCALE GENOMIC DNA]</scope>
    <source>
        <strain evidence="1 2">DSM 142</strain>
    </source>
</reference>
<gene>
    <name evidence="1" type="ORF">GJ654_10400</name>
</gene>
<name>A0A6N8DRF6_RHOAC</name>